<keyword evidence="1" id="KW-0472">Membrane</keyword>
<evidence type="ECO:0000256" key="1">
    <source>
        <dbReference type="SAM" id="Phobius"/>
    </source>
</evidence>
<gene>
    <name evidence="2" type="ORF">ACFQ3W_16580</name>
</gene>
<evidence type="ECO:0000313" key="3">
    <source>
        <dbReference type="Proteomes" id="UP001597262"/>
    </source>
</evidence>
<keyword evidence="1" id="KW-0812">Transmembrane</keyword>
<comment type="caution">
    <text evidence="2">The sequence shown here is derived from an EMBL/GenBank/DDBJ whole genome shotgun (WGS) entry which is preliminary data.</text>
</comment>
<keyword evidence="3" id="KW-1185">Reference proteome</keyword>
<dbReference type="Proteomes" id="UP001597262">
    <property type="component" value="Unassembled WGS sequence"/>
</dbReference>
<keyword evidence="1" id="KW-1133">Transmembrane helix</keyword>
<name>A0ABW3RZV7_9BACL</name>
<dbReference type="RefSeq" id="WP_379320356.1">
    <property type="nucleotide sequence ID" value="NZ_JBHTLM010000012.1"/>
</dbReference>
<organism evidence="2 3">
    <name type="scientific">Paenibacillus puldeungensis</name>
    <dbReference type="NCBI Taxonomy" id="696536"/>
    <lineage>
        <taxon>Bacteria</taxon>
        <taxon>Bacillati</taxon>
        <taxon>Bacillota</taxon>
        <taxon>Bacilli</taxon>
        <taxon>Bacillales</taxon>
        <taxon>Paenibacillaceae</taxon>
        <taxon>Paenibacillus</taxon>
    </lineage>
</organism>
<evidence type="ECO:0000313" key="2">
    <source>
        <dbReference type="EMBL" id="MFD1177908.1"/>
    </source>
</evidence>
<dbReference type="EMBL" id="JBHTLM010000012">
    <property type="protein sequence ID" value="MFD1177908.1"/>
    <property type="molecule type" value="Genomic_DNA"/>
</dbReference>
<proteinExistence type="predicted"/>
<sequence length="74" mass="8343">MKSGMVFYTIGLLLIYVIDLHKSIRKKDKKSVIAICILLSIATTLAGIYSVVGLNPLYLLHWWLSPLGRLIWGN</sequence>
<feature type="transmembrane region" description="Helical" evidence="1">
    <location>
        <begin position="31"/>
        <end position="52"/>
    </location>
</feature>
<protein>
    <submittedName>
        <fullName evidence="2">Uncharacterized protein</fullName>
    </submittedName>
</protein>
<accession>A0ABW3RZV7</accession>
<reference evidence="3" key="1">
    <citation type="journal article" date="2019" name="Int. J. Syst. Evol. Microbiol.">
        <title>The Global Catalogue of Microorganisms (GCM) 10K type strain sequencing project: providing services to taxonomists for standard genome sequencing and annotation.</title>
        <authorList>
            <consortium name="The Broad Institute Genomics Platform"/>
            <consortium name="The Broad Institute Genome Sequencing Center for Infectious Disease"/>
            <person name="Wu L."/>
            <person name="Ma J."/>
        </authorList>
    </citation>
    <scope>NUCLEOTIDE SEQUENCE [LARGE SCALE GENOMIC DNA]</scope>
    <source>
        <strain evidence="3">CCUG 59189</strain>
    </source>
</reference>
<feature type="transmembrane region" description="Helical" evidence="1">
    <location>
        <begin position="6"/>
        <end position="24"/>
    </location>
</feature>